<feature type="domain" description="NAD(P)-binding" evidence="1">
    <location>
        <begin position="36"/>
        <end position="217"/>
    </location>
</feature>
<dbReference type="AlphaFoldDB" id="A0A5P8M2P6"/>
<proteinExistence type="predicted"/>
<dbReference type="InterPro" id="IPR051606">
    <property type="entry name" value="Polyketide_Oxido-like"/>
</dbReference>
<sequence>MHILLSEISIFNYPASSLSLVGNHEGGNTLKILILGANGQIARIVRQRLLKETDAQLTLYLRQPKRLGQTDSSRETVINGDVNDYPTLAQAMAGQDLVYANLGGEFEPMAKNIVQAMTAAHVNRLIYVTGLGLYHEVPGEFGRWVEESIGTPVMDDTRRAAKIIEESTVNYTIIRAAYMTNDDEIDYELTEKGTPFKGTTISRQSIADLIVKTIKNPALHQHSSLGIDKPGTDGDRPY</sequence>
<gene>
    <name evidence="2" type="ORF">D1010_04560</name>
</gene>
<dbReference type="PANTHER" id="PTHR43355:SF2">
    <property type="entry name" value="FLAVIN REDUCTASE (NADPH)"/>
    <property type="match status" value="1"/>
</dbReference>
<dbReference type="SUPFAM" id="SSF51735">
    <property type="entry name" value="NAD(P)-binding Rossmann-fold domains"/>
    <property type="match status" value="1"/>
</dbReference>
<name>A0A5P8M2P6_9LACO</name>
<dbReference type="InterPro" id="IPR036291">
    <property type="entry name" value="NAD(P)-bd_dom_sf"/>
</dbReference>
<dbReference type="Pfam" id="PF13460">
    <property type="entry name" value="NAD_binding_10"/>
    <property type="match status" value="1"/>
</dbReference>
<accession>A0A5P8M2P6</accession>
<dbReference type="InterPro" id="IPR016040">
    <property type="entry name" value="NAD(P)-bd_dom"/>
</dbReference>
<dbReference type="GO" id="GO:0042602">
    <property type="term" value="F:riboflavin reductase (NADPH) activity"/>
    <property type="evidence" value="ECO:0007669"/>
    <property type="project" value="TreeGrafter"/>
</dbReference>
<evidence type="ECO:0000313" key="3">
    <source>
        <dbReference type="Proteomes" id="UP000326779"/>
    </source>
</evidence>
<protein>
    <submittedName>
        <fullName evidence="2">NAD(P)H-binding protein</fullName>
    </submittedName>
</protein>
<dbReference type="EMBL" id="CP045143">
    <property type="protein sequence ID" value="QFR22772.1"/>
    <property type="molecule type" value="Genomic_DNA"/>
</dbReference>
<evidence type="ECO:0000313" key="2">
    <source>
        <dbReference type="EMBL" id="QFR22772.1"/>
    </source>
</evidence>
<dbReference type="GO" id="GO:0004074">
    <property type="term" value="F:biliverdin reductase [NAD(P)H] activity"/>
    <property type="evidence" value="ECO:0007669"/>
    <property type="project" value="TreeGrafter"/>
</dbReference>
<organism evidence="2 3">
    <name type="scientific">Schleiferilactobacillus harbinensis</name>
    <dbReference type="NCBI Taxonomy" id="304207"/>
    <lineage>
        <taxon>Bacteria</taxon>
        <taxon>Bacillati</taxon>
        <taxon>Bacillota</taxon>
        <taxon>Bacilli</taxon>
        <taxon>Lactobacillales</taxon>
        <taxon>Lactobacillaceae</taxon>
        <taxon>Schleiferilactobacillus</taxon>
    </lineage>
</organism>
<dbReference type="Gene3D" id="3.40.50.720">
    <property type="entry name" value="NAD(P)-binding Rossmann-like Domain"/>
    <property type="match status" value="1"/>
</dbReference>
<dbReference type="PANTHER" id="PTHR43355">
    <property type="entry name" value="FLAVIN REDUCTASE (NADPH)"/>
    <property type="match status" value="1"/>
</dbReference>
<evidence type="ECO:0000259" key="1">
    <source>
        <dbReference type="Pfam" id="PF13460"/>
    </source>
</evidence>
<dbReference type="KEGG" id="lhb:D1010_04560"/>
<dbReference type="Proteomes" id="UP000326779">
    <property type="component" value="Chromosome"/>
</dbReference>
<reference evidence="2 3" key="1">
    <citation type="submission" date="2019-10" db="EMBL/GenBank/DDBJ databases">
        <title>The completed genome of Lactobacillus harbinensis M1.</title>
        <authorList>
            <person name="Zheng Y."/>
        </authorList>
    </citation>
    <scope>NUCLEOTIDE SEQUENCE [LARGE SCALE GENOMIC DNA]</scope>
    <source>
        <strain evidence="2 3">M1</strain>
    </source>
</reference>